<feature type="signal peptide" evidence="1">
    <location>
        <begin position="1"/>
        <end position="26"/>
    </location>
</feature>
<dbReference type="Pfam" id="PF06776">
    <property type="entry name" value="IalB"/>
    <property type="match status" value="1"/>
</dbReference>
<protein>
    <submittedName>
        <fullName evidence="2">Invasion associated locus B family protein</fullName>
    </submittedName>
</protein>
<proteinExistence type="predicted"/>
<dbReference type="Proteomes" id="UP000216345">
    <property type="component" value="Unassembled WGS sequence"/>
</dbReference>
<comment type="caution">
    <text evidence="2">The sequence shown here is derived from an EMBL/GenBank/DDBJ whole genome shotgun (WGS) entry which is preliminary data.</text>
</comment>
<keyword evidence="1" id="KW-0732">Signal</keyword>
<dbReference type="RefSeq" id="WP_094573566.1">
    <property type="nucleotide sequence ID" value="NZ_JBHEEL010000011.1"/>
</dbReference>
<dbReference type="OrthoDB" id="7375326at2"/>
<evidence type="ECO:0000313" key="3">
    <source>
        <dbReference type="Proteomes" id="UP000216345"/>
    </source>
</evidence>
<organism evidence="2 3">
    <name type="scientific">Brucella rhizosphaerae</name>
    <dbReference type="NCBI Taxonomy" id="571254"/>
    <lineage>
        <taxon>Bacteria</taxon>
        <taxon>Pseudomonadati</taxon>
        <taxon>Pseudomonadota</taxon>
        <taxon>Alphaproteobacteria</taxon>
        <taxon>Hyphomicrobiales</taxon>
        <taxon>Brucellaceae</taxon>
        <taxon>Brucella/Ochrobactrum group</taxon>
        <taxon>Brucella</taxon>
    </lineage>
</organism>
<name>A0A256FUM2_9HYPH</name>
<dbReference type="Gene3D" id="2.60.40.1880">
    <property type="entry name" value="Invasion associated locus B (IalB) protein"/>
    <property type="match status" value="1"/>
</dbReference>
<gene>
    <name evidence="2" type="ORF">CEV32_3147</name>
</gene>
<dbReference type="InterPro" id="IPR038696">
    <property type="entry name" value="IalB_sf"/>
</dbReference>
<reference evidence="2 3" key="1">
    <citation type="submission" date="2017-07" db="EMBL/GenBank/DDBJ databases">
        <title>Phylogenetic study on the rhizospheric bacterium Ochrobactrum sp. A44.</title>
        <authorList>
            <person name="Krzyzanowska D.M."/>
            <person name="Ossowicki A."/>
            <person name="Rajewska M."/>
            <person name="Maciag T."/>
            <person name="Kaczynski Z."/>
            <person name="Czerwicka M."/>
            <person name="Jafra S."/>
        </authorList>
    </citation>
    <scope>NUCLEOTIDE SEQUENCE [LARGE SCALE GENOMIC DNA]</scope>
    <source>
        <strain evidence="2 3">PR17</strain>
    </source>
</reference>
<dbReference type="AlphaFoldDB" id="A0A256FUM2"/>
<feature type="chain" id="PRO_5013350303" evidence="1">
    <location>
        <begin position="27"/>
        <end position="191"/>
    </location>
</feature>
<dbReference type="InterPro" id="IPR010642">
    <property type="entry name" value="Invasion_prot_B"/>
</dbReference>
<sequence>MRNLFFTTTILGFIAFSLFGSFTAAGQGTTSRYFLKPSEVEVPKGTEWGQIKRTIQPFENWTLICDENLKLKEKTCNVSQIVLDRSGSQIFSWSLAATKSGEPFMLLRVPSTVDQRAPIAVSFPGRSKPVMLSYKGCDNNVCLAMLPVGPITREHIDRDSNVTIAFSGVEKGLTEIIVPLKGLKIALNAIK</sequence>
<accession>A0A256FUM2</accession>
<evidence type="ECO:0000313" key="2">
    <source>
        <dbReference type="EMBL" id="OYR18567.1"/>
    </source>
</evidence>
<keyword evidence="3" id="KW-1185">Reference proteome</keyword>
<evidence type="ECO:0000256" key="1">
    <source>
        <dbReference type="SAM" id="SignalP"/>
    </source>
</evidence>
<dbReference type="EMBL" id="NNRK01000011">
    <property type="protein sequence ID" value="OYR18567.1"/>
    <property type="molecule type" value="Genomic_DNA"/>
</dbReference>